<evidence type="ECO:0000313" key="1">
    <source>
        <dbReference type="EMBL" id="ORC34301.1"/>
    </source>
</evidence>
<dbReference type="OrthoDB" id="9810247at2"/>
<dbReference type="CDD" id="cd02440">
    <property type="entry name" value="AdoMet_MTases"/>
    <property type="match status" value="1"/>
</dbReference>
<keyword evidence="2" id="KW-1185">Reference proteome</keyword>
<dbReference type="SUPFAM" id="SSF53335">
    <property type="entry name" value="S-adenosyl-L-methionine-dependent methyltransferases"/>
    <property type="match status" value="1"/>
</dbReference>
<accession>A0A1Y1RW95</accession>
<reference evidence="1 2" key="1">
    <citation type="submission" date="2017-03" db="EMBL/GenBank/DDBJ databases">
        <title>Draft Genome sequence of Marispirochaeta sp. strain JC444.</title>
        <authorList>
            <person name="Shivani Y."/>
            <person name="Subhash Y."/>
            <person name="Sasikala C."/>
            <person name="Ramana C."/>
        </authorList>
    </citation>
    <scope>NUCLEOTIDE SEQUENCE [LARGE SCALE GENOMIC DNA]</scope>
    <source>
        <strain evidence="1 2">JC444</strain>
    </source>
</reference>
<dbReference type="EMBL" id="MWQY01000014">
    <property type="protein sequence ID" value="ORC34301.1"/>
    <property type="molecule type" value="Genomic_DNA"/>
</dbReference>
<proteinExistence type="predicted"/>
<dbReference type="Gene3D" id="3.40.50.150">
    <property type="entry name" value="Vaccinia Virus protein VP39"/>
    <property type="match status" value="1"/>
</dbReference>
<name>A0A1Y1RW95_9SPIO</name>
<organism evidence="1 2">
    <name type="scientific">Marispirochaeta aestuarii</name>
    <dbReference type="NCBI Taxonomy" id="1963862"/>
    <lineage>
        <taxon>Bacteria</taxon>
        <taxon>Pseudomonadati</taxon>
        <taxon>Spirochaetota</taxon>
        <taxon>Spirochaetia</taxon>
        <taxon>Spirochaetales</taxon>
        <taxon>Spirochaetaceae</taxon>
        <taxon>Marispirochaeta</taxon>
    </lineage>
</organism>
<dbReference type="PANTHER" id="PTHR43591">
    <property type="entry name" value="METHYLTRANSFERASE"/>
    <property type="match status" value="1"/>
</dbReference>
<gene>
    <name evidence="1" type="ORF">B4O97_13390</name>
</gene>
<evidence type="ECO:0000313" key="2">
    <source>
        <dbReference type="Proteomes" id="UP000192343"/>
    </source>
</evidence>
<dbReference type="Pfam" id="PF13489">
    <property type="entry name" value="Methyltransf_23"/>
    <property type="match status" value="1"/>
</dbReference>
<dbReference type="RefSeq" id="WP_083051550.1">
    <property type="nucleotide sequence ID" value="NZ_CAXXQO010000004.1"/>
</dbReference>
<dbReference type="PANTHER" id="PTHR43591:SF110">
    <property type="entry name" value="RHODANESE DOMAIN-CONTAINING PROTEIN"/>
    <property type="match status" value="1"/>
</dbReference>
<protein>
    <recommendedName>
        <fullName evidence="3">Methyltransferase type 11 domain-containing protein</fullName>
    </recommendedName>
</protein>
<evidence type="ECO:0008006" key="3">
    <source>
        <dbReference type="Google" id="ProtNLM"/>
    </source>
</evidence>
<dbReference type="InterPro" id="IPR029063">
    <property type="entry name" value="SAM-dependent_MTases_sf"/>
</dbReference>
<dbReference type="AlphaFoldDB" id="A0A1Y1RW95"/>
<dbReference type="Proteomes" id="UP000192343">
    <property type="component" value="Unassembled WGS sequence"/>
</dbReference>
<sequence length="281" mass="31305">MKTFSMSPGEEKKRLIECPVCGYPESSPRWSGSMGFVTCGRCGLVYQNPQPMLEDLAQRYDDEYFEYERENEENFFSLMLMGLEDIGFPELAGDLPRSFLDVGCATGKLIAHVKELGFSEQGVEICAPSARYGIEKRGVSIFIGTLEEAAFRDESFGVVHCSHLIEHLTDPAAFVDEVRRILVPGGIFLVTTPDIQGMQARLFGEGWRSAIHDHMVLFSRTTLRRLLEDKGFSVEKRRSWGGLAVGTAPAPLKRIADRACKFLNQGDVMILLARKPLSGEG</sequence>
<dbReference type="STRING" id="1963862.B4O97_13390"/>
<comment type="caution">
    <text evidence="1">The sequence shown here is derived from an EMBL/GenBank/DDBJ whole genome shotgun (WGS) entry which is preliminary data.</text>
</comment>